<evidence type="ECO:0000313" key="3">
    <source>
        <dbReference type="EMBL" id="KAL2821753.1"/>
    </source>
</evidence>
<feature type="region of interest" description="Disordered" evidence="2">
    <location>
        <begin position="1"/>
        <end position="43"/>
    </location>
</feature>
<name>A0ABR4I1X0_9EURO</name>
<comment type="caution">
    <text evidence="3">The sequence shown here is derived from an EMBL/GenBank/DDBJ whole genome shotgun (WGS) entry which is preliminary data.</text>
</comment>
<reference evidence="3 4" key="1">
    <citation type="submission" date="2024-07" db="EMBL/GenBank/DDBJ databases">
        <title>Section-level genome sequencing and comparative genomics of Aspergillus sections Usti and Cavernicolus.</title>
        <authorList>
            <consortium name="Lawrence Berkeley National Laboratory"/>
            <person name="Nybo J.L."/>
            <person name="Vesth T.C."/>
            <person name="Theobald S."/>
            <person name="Frisvad J.C."/>
            <person name="Larsen T.O."/>
            <person name="Kjaerboelling I."/>
            <person name="Rothschild-Mancinelli K."/>
            <person name="Lyhne E.K."/>
            <person name="Kogle M.E."/>
            <person name="Barry K."/>
            <person name="Clum A."/>
            <person name="Na H."/>
            <person name="Ledsgaard L."/>
            <person name="Lin J."/>
            <person name="Lipzen A."/>
            <person name="Kuo A."/>
            <person name="Riley R."/>
            <person name="Mondo S."/>
            <person name="LaButti K."/>
            <person name="Haridas S."/>
            <person name="Pangalinan J."/>
            <person name="Salamov A.A."/>
            <person name="Simmons B.A."/>
            <person name="Magnuson J.K."/>
            <person name="Chen J."/>
            <person name="Drula E."/>
            <person name="Henrissat B."/>
            <person name="Wiebenga A."/>
            <person name="Lubbers R.J."/>
            <person name="Gomes A.C."/>
            <person name="Makela M.R."/>
            <person name="Stajich J."/>
            <person name="Grigoriev I.V."/>
            <person name="Mortensen U.H."/>
            <person name="De vries R.P."/>
            <person name="Baker S.E."/>
            <person name="Andersen M.R."/>
        </authorList>
    </citation>
    <scope>NUCLEOTIDE SEQUENCE [LARGE SCALE GENOMIC DNA]</scope>
    <source>
        <strain evidence="3 4">CBS 600.67</strain>
    </source>
</reference>
<keyword evidence="4" id="KW-1185">Reference proteome</keyword>
<organism evidence="3 4">
    <name type="scientific">Aspergillus cavernicola</name>
    <dbReference type="NCBI Taxonomy" id="176166"/>
    <lineage>
        <taxon>Eukaryota</taxon>
        <taxon>Fungi</taxon>
        <taxon>Dikarya</taxon>
        <taxon>Ascomycota</taxon>
        <taxon>Pezizomycotina</taxon>
        <taxon>Eurotiomycetes</taxon>
        <taxon>Eurotiomycetidae</taxon>
        <taxon>Eurotiales</taxon>
        <taxon>Aspergillaceae</taxon>
        <taxon>Aspergillus</taxon>
        <taxon>Aspergillus subgen. Nidulantes</taxon>
    </lineage>
</organism>
<feature type="compositionally biased region" description="Low complexity" evidence="2">
    <location>
        <begin position="18"/>
        <end position="27"/>
    </location>
</feature>
<gene>
    <name evidence="3" type="ORF">BDW59DRAFT_109143</name>
</gene>
<accession>A0ABR4I1X0</accession>
<sequence>MDVGPPMSRDPRLFNRGSRPSLPSRLSQTEVPHQPLSGLPDAQNKVPSDYFISGITDLVQTAVFAATSKTEREQLQKKRSTTEDLLQKAKAHSGFPSTVEFFQHTRKDEDSVLASINKKIKDYETNYKRLEADLKNTWAAHTASQVSRSEDKVPQMQHDLKLANDKISNLYGDIAGLIDRNKAADVELRNLQEILSAQKKGFADYTNSLGLLSRDLNDQLKKQNEHSTQLQQLEAATKEPETGATSEIKTALDDVSLQYKTLEQKTAGFIEKLGSLSSSYQRISALPDQVNQTLKDQQQKLDGVVNSQAANPKLENVVDILNHKLEDLEEIQRTKDDLQFAEMEDIKKILNTATEEHKKLSGRCERWSAFLGIKIQQFVDRVCGPANVRGDEGIVSFFRRSTAAKE</sequence>
<dbReference type="SUPFAM" id="SSF57997">
    <property type="entry name" value="Tropomyosin"/>
    <property type="match status" value="1"/>
</dbReference>
<dbReference type="EMBL" id="JBFXLS010000062">
    <property type="protein sequence ID" value="KAL2821753.1"/>
    <property type="molecule type" value="Genomic_DNA"/>
</dbReference>
<proteinExistence type="predicted"/>
<protein>
    <submittedName>
        <fullName evidence="3">Uncharacterized protein</fullName>
    </submittedName>
</protein>
<evidence type="ECO:0000313" key="4">
    <source>
        <dbReference type="Proteomes" id="UP001610335"/>
    </source>
</evidence>
<keyword evidence="1" id="KW-0175">Coiled coil</keyword>
<evidence type="ECO:0000256" key="1">
    <source>
        <dbReference type="SAM" id="Coils"/>
    </source>
</evidence>
<evidence type="ECO:0000256" key="2">
    <source>
        <dbReference type="SAM" id="MobiDB-lite"/>
    </source>
</evidence>
<feature type="coiled-coil region" evidence="1">
    <location>
        <begin position="72"/>
        <end position="133"/>
    </location>
</feature>
<feature type="coiled-coil region" evidence="1">
    <location>
        <begin position="174"/>
        <end position="236"/>
    </location>
</feature>
<feature type="coiled-coil region" evidence="1">
    <location>
        <begin position="311"/>
        <end position="363"/>
    </location>
</feature>
<dbReference type="Proteomes" id="UP001610335">
    <property type="component" value="Unassembled WGS sequence"/>
</dbReference>